<reference evidence="1" key="1">
    <citation type="submission" date="2022-07" db="EMBL/GenBank/DDBJ databases">
        <title>Phylogenomic reconstructions and comparative analyses of Kickxellomycotina fungi.</title>
        <authorList>
            <person name="Reynolds N.K."/>
            <person name="Stajich J.E."/>
            <person name="Barry K."/>
            <person name="Grigoriev I.V."/>
            <person name="Crous P."/>
            <person name="Smith M.E."/>
        </authorList>
    </citation>
    <scope>NUCLEOTIDE SEQUENCE</scope>
    <source>
        <strain evidence="1">Benny 63K</strain>
    </source>
</reference>
<name>A0ACC1I269_9FUNG</name>
<evidence type="ECO:0000313" key="1">
    <source>
        <dbReference type="EMBL" id="KAJ1884428.1"/>
    </source>
</evidence>
<dbReference type="Proteomes" id="UP001150581">
    <property type="component" value="Unassembled WGS sequence"/>
</dbReference>
<accession>A0ACC1I269</accession>
<gene>
    <name evidence="1" type="ORF">LPJ66_010619</name>
</gene>
<proteinExistence type="predicted"/>
<protein>
    <submittedName>
        <fullName evidence="1">Uncharacterized protein</fullName>
    </submittedName>
</protein>
<dbReference type="EMBL" id="JANBPG010002850">
    <property type="protein sequence ID" value="KAJ1884428.1"/>
    <property type="molecule type" value="Genomic_DNA"/>
</dbReference>
<comment type="caution">
    <text evidence="1">The sequence shown here is derived from an EMBL/GenBank/DDBJ whole genome shotgun (WGS) entry which is preliminary data.</text>
</comment>
<feature type="non-terminal residue" evidence="1">
    <location>
        <position position="587"/>
    </location>
</feature>
<evidence type="ECO:0000313" key="2">
    <source>
        <dbReference type="Proteomes" id="UP001150581"/>
    </source>
</evidence>
<keyword evidence="2" id="KW-1185">Reference proteome</keyword>
<sequence>MDNELAADNSCLKQQQQQQDLSSKDVEMEISVLAVAGMFTLDLYTYILVVTESRCRGTIGGKSVYEIVSVAALPLDYYNGKAALQQLLGGGNAQKYRKSSLALQPLAPSNQQNNTAPGAELDRHSYTSAKKIVGDSTNSDSRLRSQSQSQQQPAMQKESDIGALQDASLGWLSPQLSKLLGRSRASTVSSSATASSASPSTASIGVDTLAATAQAKNAVNPENNNDSSLSAQRMEGRIIEELTRIFGSSGMFYSYDHDLTRSLQERGKQSVAIEKAPLSLFAAQDYWFNHNIQRQMLAADAHEWALPLIQGCVQIAICEIKDGDSFQVCVLSRRNWRRIGMRYERRGADAEGHVANFVETEQILTVEMGSQQTHHASFVQTRGSMPFYWKQPPAGLQPPPVVVKGDAENASVCALHLQREIDRLGRQVLVNLVEQKGREAVVGSKYASIVGQCVADEMVDACMIRYIPWDFHQETRGMRYETLQQLLEHMQREIADMGYYWCTGGQVFIEQRGVFRVNCMDCLDRTNVVQSTLARFVLNEQLVRLGVHVAPDQGLVAYSGLESTLNHLWANNGDYISKQYAGTSAMK</sequence>
<organism evidence="1 2">
    <name type="scientific">Kickxella alabastrina</name>
    <dbReference type="NCBI Taxonomy" id="61397"/>
    <lineage>
        <taxon>Eukaryota</taxon>
        <taxon>Fungi</taxon>
        <taxon>Fungi incertae sedis</taxon>
        <taxon>Zoopagomycota</taxon>
        <taxon>Kickxellomycotina</taxon>
        <taxon>Kickxellomycetes</taxon>
        <taxon>Kickxellales</taxon>
        <taxon>Kickxellaceae</taxon>
        <taxon>Kickxella</taxon>
    </lineage>
</organism>